<dbReference type="InterPro" id="IPR016186">
    <property type="entry name" value="C-type_lectin-like/link_sf"/>
</dbReference>
<evidence type="ECO:0000313" key="2">
    <source>
        <dbReference type="EMBL" id="CAC5407347.1"/>
    </source>
</evidence>
<dbReference type="SUPFAM" id="SSF56436">
    <property type="entry name" value="C-type lectin-like"/>
    <property type="match status" value="1"/>
</dbReference>
<dbReference type="CDD" id="cd00037">
    <property type="entry name" value="CLECT"/>
    <property type="match status" value="1"/>
</dbReference>
<dbReference type="Proteomes" id="UP000507470">
    <property type="component" value="Unassembled WGS sequence"/>
</dbReference>
<dbReference type="Gene3D" id="3.10.100.10">
    <property type="entry name" value="Mannose-Binding Protein A, subunit A"/>
    <property type="match status" value="1"/>
</dbReference>
<dbReference type="Pfam" id="PF00059">
    <property type="entry name" value="Lectin_C"/>
    <property type="match status" value="1"/>
</dbReference>
<name>A0A6J8DI47_MYTCO</name>
<dbReference type="EMBL" id="CACVKT020007413">
    <property type="protein sequence ID" value="CAC5407347.1"/>
    <property type="molecule type" value="Genomic_DNA"/>
</dbReference>
<keyword evidence="3" id="KW-1185">Reference proteome</keyword>
<evidence type="ECO:0000313" key="3">
    <source>
        <dbReference type="Proteomes" id="UP000507470"/>
    </source>
</evidence>
<dbReference type="InterPro" id="IPR016187">
    <property type="entry name" value="CTDL_fold"/>
</dbReference>
<reference evidence="2 3" key="1">
    <citation type="submission" date="2020-06" db="EMBL/GenBank/DDBJ databases">
        <authorList>
            <person name="Li R."/>
            <person name="Bekaert M."/>
        </authorList>
    </citation>
    <scope>NUCLEOTIDE SEQUENCE [LARGE SCALE GENOMIC DNA]</scope>
    <source>
        <strain evidence="3">wild</strain>
    </source>
</reference>
<protein>
    <recommendedName>
        <fullName evidence="1">C-type lectin domain-containing protein</fullName>
    </recommendedName>
</protein>
<dbReference type="InterPro" id="IPR050111">
    <property type="entry name" value="C-type_lectin/snaclec_domain"/>
</dbReference>
<sequence>MHVKFIDLCDVYFCIFSIHEEAFESLIFKTLPSDIPSTESPDYVFQHASSSMEECAVLCTKYSSCNSAYLHQSTCIGLSSLSPDSSHPATVGIYTKQTEACQGSKFLEYKDMCIMVSELALSWYEAKQYCEDVGGHLIVLDSEKKNNSTREFIKTYYKGSFNGFYVGASDLAIEGKWEWIIPSAANYFNFYGNQPNNVHIKNPTFPADCAAVHTDGTLFDDYCGQKQAFICEI</sequence>
<dbReference type="PROSITE" id="PS50041">
    <property type="entry name" value="C_TYPE_LECTIN_2"/>
    <property type="match status" value="1"/>
</dbReference>
<accession>A0A6J8DI47</accession>
<dbReference type="InterPro" id="IPR001304">
    <property type="entry name" value="C-type_lectin-like"/>
</dbReference>
<dbReference type="AlphaFoldDB" id="A0A6J8DI47"/>
<dbReference type="SMART" id="SM00034">
    <property type="entry name" value="CLECT"/>
    <property type="match status" value="1"/>
</dbReference>
<dbReference type="OrthoDB" id="6120839at2759"/>
<gene>
    <name evidence="2" type="ORF">MCOR_40833</name>
</gene>
<feature type="domain" description="C-type lectin" evidence="1">
    <location>
        <begin position="109"/>
        <end position="232"/>
    </location>
</feature>
<dbReference type="PANTHER" id="PTHR22803">
    <property type="entry name" value="MANNOSE, PHOSPHOLIPASE, LECTIN RECEPTOR RELATED"/>
    <property type="match status" value="1"/>
</dbReference>
<evidence type="ECO:0000259" key="1">
    <source>
        <dbReference type="PROSITE" id="PS50041"/>
    </source>
</evidence>
<proteinExistence type="predicted"/>
<organism evidence="2 3">
    <name type="scientific">Mytilus coruscus</name>
    <name type="common">Sea mussel</name>
    <dbReference type="NCBI Taxonomy" id="42192"/>
    <lineage>
        <taxon>Eukaryota</taxon>
        <taxon>Metazoa</taxon>
        <taxon>Spiralia</taxon>
        <taxon>Lophotrochozoa</taxon>
        <taxon>Mollusca</taxon>
        <taxon>Bivalvia</taxon>
        <taxon>Autobranchia</taxon>
        <taxon>Pteriomorphia</taxon>
        <taxon>Mytilida</taxon>
        <taxon>Mytiloidea</taxon>
        <taxon>Mytilidae</taxon>
        <taxon>Mytilinae</taxon>
        <taxon>Mytilus</taxon>
    </lineage>
</organism>